<proteinExistence type="predicted"/>
<gene>
    <name evidence="1" type="ORF">AFUS01_LOCUS2072</name>
</gene>
<reference evidence="1" key="1">
    <citation type="submission" date="2021-06" db="EMBL/GenBank/DDBJ databases">
        <authorList>
            <person name="Hodson N. C."/>
            <person name="Mongue J. A."/>
            <person name="Jaron S. K."/>
        </authorList>
    </citation>
    <scope>NUCLEOTIDE SEQUENCE</scope>
</reference>
<dbReference type="Proteomes" id="UP000708208">
    <property type="component" value="Unassembled WGS sequence"/>
</dbReference>
<dbReference type="AlphaFoldDB" id="A0A8J2J514"/>
<accession>A0A8J2J514</accession>
<protein>
    <submittedName>
        <fullName evidence="1">Uncharacterized protein</fullName>
    </submittedName>
</protein>
<name>A0A8J2J514_9HEXA</name>
<sequence length="89" mass="10122">MPNTMLQIRAMKYETAHGNSYRIEATARGKGEIGRAAPKPALVSRLTRTKQHLLQTWKIPFFVTVLHKIVNAPFRVEVCVKQTQISPCF</sequence>
<comment type="caution">
    <text evidence="1">The sequence shown here is derived from an EMBL/GenBank/DDBJ whole genome shotgun (WGS) entry which is preliminary data.</text>
</comment>
<evidence type="ECO:0000313" key="2">
    <source>
        <dbReference type="Proteomes" id="UP000708208"/>
    </source>
</evidence>
<dbReference type="EMBL" id="CAJVCH010011703">
    <property type="protein sequence ID" value="CAG7671409.1"/>
    <property type="molecule type" value="Genomic_DNA"/>
</dbReference>
<keyword evidence="2" id="KW-1185">Reference proteome</keyword>
<evidence type="ECO:0000313" key="1">
    <source>
        <dbReference type="EMBL" id="CAG7671409.1"/>
    </source>
</evidence>
<organism evidence="1 2">
    <name type="scientific">Allacma fusca</name>
    <dbReference type="NCBI Taxonomy" id="39272"/>
    <lineage>
        <taxon>Eukaryota</taxon>
        <taxon>Metazoa</taxon>
        <taxon>Ecdysozoa</taxon>
        <taxon>Arthropoda</taxon>
        <taxon>Hexapoda</taxon>
        <taxon>Collembola</taxon>
        <taxon>Symphypleona</taxon>
        <taxon>Sminthuridae</taxon>
        <taxon>Allacma</taxon>
    </lineage>
</organism>